<protein>
    <submittedName>
        <fullName evidence="2">Uncharacterized protein</fullName>
    </submittedName>
</protein>
<name>Q6Z9M6_ORYSJ</name>
<evidence type="ECO:0000313" key="3">
    <source>
        <dbReference type="Proteomes" id="UP000000763"/>
    </source>
</evidence>
<dbReference type="Proteomes" id="UP000000763">
    <property type="component" value="Chromosome 8"/>
</dbReference>
<dbReference type="AlphaFoldDB" id="Q6Z9M6"/>
<evidence type="ECO:0000313" key="2">
    <source>
        <dbReference type="EMBL" id="BAD12984.1"/>
    </source>
</evidence>
<sequence length="266" mass="28634">MIFVGGPPACEDHLRRRTVRLRRSFPYIRASPAAPKFLSPGGNPRNFGDVRLPNFFATARLRPSPSYCRPPPPPTIVLRTPLLTFELTSAAPPPSSTDRTPLPPLHRSAAAAPSTASPPPAARLCRRSTTPSPPRRPPHRRHRPLNRRRPLPPRPLHHAAGLSTATGRSTAAAPPSLSLSLVVAISRPNGFIGLSSSTSEDVLGRTASSAGRRPPPNFVVGLSFVVHDRSSSSAVRRPRTCVHVGVRGIYVCACGCEGYICVCMWV</sequence>
<reference evidence="3" key="2">
    <citation type="journal article" date="2008" name="Nucleic Acids Res.">
        <title>The rice annotation project database (RAP-DB): 2008 update.</title>
        <authorList>
            <consortium name="The rice annotation project (RAP)"/>
        </authorList>
    </citation>
    <scope>GENOME REANNOTATION</scope>
    <source>
        <strain evidence="3">cv. Nipponbare</strain>
    </source>
</reference>
<evidence type="ECO:0000256" key="1">
    <source>
        <dbReference type="SAM" id="MobiDB-lite"/>
    </source>
</evidence>
<feature type="region of interest" description="Disordered" evidence="1">
    <location>
        <begin position="88"/>
        <end position="171"/>
    </location>
</feature>
<gene>
    <name evidence="2" type="primary">P0474F07.31</name>
</gene>
<reference evidence="3" key="1">
    <citation type="journal article" date="2005" name="Nature">
        <title>The map-based sequence of the rice genome.</title>
        <authorList>
            <consortium name="International rice genome sequencing project (IRGSP)"/>
            <person name="Matsumoto T."/>
            <person name="Wu J."/>
            <person name="Kanamori H."/>
            <person name="Katayose Y."/>
            <person name="Fujisawa M."/>
            <person name="Namiki N."/>
            <person name="Mizuno H."/>
            <person name="Yamamoto K."/>
            <person name="Antonio B.A."/>
            <person name="Baba T."/>
            <person name="Sakata K."/>
            <person name="Nagamura Y."/>
            <person name="Aoki H."/>
            <person name="Arikawa K."/>
            <person name="Arita K."/>
            <person name="Bito T."/>
            <person name="Chiden Y."/>
            <person name="Fujitsuka N."/>
            <person name="Fukunaka R."/>
            <person name="Hamada M."/>
            <person name="Harada C."/>
            <person name="Hayashi A."/>
            <person name="Hijishita S."/>
            <person name="Honda M."/>
            <person name="Hosokawa S."/>
            <person name="Ichikawa Y."/>
            <person name="Idonuma A."/>
            <person name="Iijima M."/>
            <person name="Ikeda M."/>
            <person name="Ikeno M."/>
            <person name="Ito K."/>
            <person name="Ito S."/>
            <person name="Ito T."/>
            <person name="Ito Y."/>
            <person name="Ito Y."/>
            <person name="Iwabuchi A."/>
            <person name="Kamiya K."/>
            <person name="Karasawa W."/>
            <person name="Kurita K."/>
            <person name="Katagiri S."/>
            <person name="Kikuta A."/>
            <person name="Kobayashi H."/>
            <person name="Kobayashi N."/>
            <person name="Machita K."/>
            <person name="Maehara T."/>
            <person name="Masukawa M."/>
            <person name="Mizubayashi T."/>
            <person name="Mukai Y."/>
            <person name="Nagasaki H."/>
            <person name="Nagata Y."/>
            <person name="Naito S."/>
            <person name="Nakashima M."/>
            <person name="Nakama Y."/>
            <person name="Nakamichi Y."/>
            <person name="Nakamura M."/>
            <person name="Meguro A."/>
            <person name="Negishi M."/>
            <person name="Ohta I."/>
            <person name="Ohta T."/>
            <person name="Okamoto M."/>
            <person name="Ono N."/>
            <person name="Saji S."/>
            <person name="Sakaguchi M."/>
            <person name="Sakai K."/>
            <person name="Shibata M."/>
            <person name="Shimokawa T."/>
            <person name="Song J."/>
            <person name="Takazaki Y."/>
            <person name="Terasawa K."/>
            <person name="Tsugane M."/>
            <person name="Tsuji K."/>
            <person name="Ueda S."/>
            <person name="Waki K."/>
            <person name="Yamagata H."/>
            <person name="Yamamoto M."/>
            <person name="Yamamoto S."/>
            <person name="Yamane H."/>
            <person name="Yoshiki S."/>
            <person name="Yoshihara R."/>
            <person name="Yukawa K."/>
            <person name="Zhong H."/>
            <person name="Yano M."/>
            <person name="Yuan Q."/>
            <person name="Ouyang S."/>
            <person name="Liu J."/>
            <person name="Jones K.M."/>
            <person name="Gansberger K."/>
            <person name="Moffat K."/>
            <person name="Hill J."/>
            <person name="Bera J."/>
            <person name="Fadrosh D."/>
            <person name="Jin S."/>
            <person name="Johri S."/>
            <person name="Kim M."/>
            <person name="Overton L."/>
            <person name="Reardon M."/>
            <person name="Tsitrin T."/>
            <person name="Vuong H."/>
            <person name="Weaver B."/>
            <person name="Ciecko A."/>
            <person name="Tallon L."/>
            <person name="Jackson J."/>
            <person name="Pai G."/>
            <person name="Aken S.V."/>
            <person name="Utterback T."/>
            <person name="Reidmuller S."/>
            <person name="Feldblyum T."/>
            <person name="Hsiao J."/>
            <person name="Zismann V."/>
            <person name="Iobst S."/>
            <person name="de Vazeille A.R."/>
            <person name="Buell C.R."/>
            <person name="Ying K."/>
            <person name="Li Y."/>
            <person name="Lu T."/>
            <person name="Huang Y."/>
            <person name="Zhao Q."/>
            <person name="Feng Q."/>
            <person name="Zhang L."/>
            <person name="Zhu J."/>
            <person name="Weng Q."/>
            <person name="Mu J."/>
            <person name="Lu Y."/>
            <person name="Fan D."/>
            <person name="Liu Y."/>
            <person name="Guan J."/>
            <person name="Zhang Y."/>
            <person name="Yu S."/>
            <person name="Liu X."/>
            <person name="Zhang Y."/>
            <person name="Hong G."/>
            <person name="Han B."/>
            <person name="Choisne N."/>
            <person name="Demange N."/>
            <person name="Orjeda G."/>
            <person name="Samain S."/>
            <person name="Cattolico L."/>
            <person name="Pelletier E."/>
            <person name="Couloux A."/>
            <person name="Segurens B."/>
            <person name="Wincker P."/>
            <person name="D'Hont A."/>
            <person name="Scarpelli C."/>
            <person name="Weissenbach J."/>
            <person name="Salanoubat M."/>
            <person name="Quetier F."/>
            <person name="Yu Y."/>
            <person name="Kim H.R."/>
            <person name="Rambo T."/>
            <person name="Currie J."/>
            <person name="Collura K."/>
            <person name="Luo M."/>
            <person name="Yang T."/>
            <person name="Ammiraju J.S.S."/>
            <person name="Engler F."/>
            <person name="Soderlund C."/>
            <person name="Wing R.A."/>
            <person name="Palmer L.E."/>
            <person name="de la Bastide M."/>
            <person name="Spiegel L."/>
            <person name="Nascimento L."/>
            <person name="Zutavern T."/>
            <person name="O'Shaughnessy A."/>
            <person name="Dike S."/>
            <person name="Dedhia N."/>
            <person name="Preston R."/>
            <person name="Balija V."/>
            <person name="McCombie W.R."/>
            <person name="Chow T."/>
            <person name="Chen H."/>
            <person name="Chung M."/>
            <person name="Chen C."/>
            <person name="Shaw J."/>
            <person name="Wu H."/>
            <person name="Hsiao K."/>
            <person name="Chao Y."/>
            <person name="Chu M."/>
            <person name="Cheng C."/>
            <person name="Hour A."/>
            <person name="Lee P."/>
            <person name="Lin S."/>
            <person name="Lin Y."/>
            <person name="Liou J."/>
            <person name="Liu S."/>
            <person name="Hsing Y."/>
            <person name="Raghuvanshi S."/>
            <person name="Mohanty A."/>
            <person name="Bharti A.K."/>
            <person name="Gaur A."/>
            <person name="Gupta V."/>
            <person name="Kumar D."/>
            <person name="Ravi V."/>
            <person name="Vij S."/>
            <person name="Kapur A."/>
            <person name="Khurana P."/>
            <person name="Khurana P."/>
            <person name="Khurana J.P."/>
            <person name="Tyagi A.K."/>
            <person name="Gaikwad K."/>
            <person name="Singh A."/>
            <person name="Dalal V."/>
            <person name="Srivastava S."/>
            <person name="Dixit A."/>
            <person name="Pal A.K."/>
            <person name="Ghazi I.A."/>
            <person name="Yadav M."/>
            <person name="Pandit A."/>
            <person name="Bhargava A."/>
            <person name="Sureshbabu K."/>
            <person name="Batra K."/>
            <person name="Sharma T.R."/>
            <person name="Mohapatra T."/>
            <person name="Singh N.K."/>
            <person name="Messing J."/>
            <person name="Nelson A.B."/>
            <person name="Fuks G."/>
            <person name="Kavchok S."/>
            <person name="Keizer G."/>
            <person name="Linton E."/>
            <person name="Llaca V."/>
            <person name="Song R."/>
            <person name="Tanyolac B."/>
            <person name="Young S."/>
            <person name="Ho-Il K."/>
            <person name="Hahn J.H."/>
            <person name="Sangsakoo G."/>
            <person name="Vanavichit A."/>
            <person name="de Mattos Luiz.A.T."/>
            <person name="Zimmer P.D."/>
            <person name="Malone G."/>
            <person name="Dellagostin O."/>
            <person name="de Oliveira A.C."/>
            <person name="Bevan M."/>
            <person name="Bancroft I."/>
            <person name="Minx P."/>
            <person name="Cordum H."/>
            <person name="Wilson R."/>
            <person name="Cheng Z."/>
            <person name="Jin W."/>
            <person name="Jiang J."/>
            <person name="Leong S.A."/>
            <person name="Iwama H."/>
            <person name="Gojobori T."/>
            <person name="Itoh T."/>
            <person name="Niimura Y."/>
            <person name="Fujii Y."/>
            <person name="Habara T."/>
            <person name="Sakai H."/>
            <person name="Sato Y."/>
            <person name="Wilson G."/>
            <person name="Kumar K."/>
            <person name="McCouch S."/>
            <person name="Juretic N."/>
            <person name="Hoen D."/>
            <person name="Wright S."/>
            <person name="Bruskiewich R."/>
            <person name="Bureau T."/>
            <person name="Miyao A."/>
            <person name="Hirochika H."/>
            <person name="Nishikawa T."/>
            <person name="Kadowaki K."/>
            <person name="Sugiura M."/>
            <person name="Burr B."/>
            <person name="Sasaki T."/>
        </authorList>
    </citation>
    <scope>NUCLEOTIDE SEQUENCE [LARGE SCALE GENOMIC DNA]</scope>
    <source>
        <strain evidence="3">cv. Nipponbare</strain>
    </source>
</reference>
<organism evidence="2 3">
    <name type="scientific">Oryza sativa subsp. japonica</name>
    <name type="common">Rice</name>
    <dbReference type="NCBI Taxonomy" id="39947"/>
    <lineage>
        <taxon>Eukaryota</taxon>
        <taxon>Viridiplantae</taxon>
        <taxon>Streptophyta</taxon>
        <taxon>Embryophyta</taxon>
        <taxon>Tracheophyta</taxon>
        <taxon>Spermatophyta</taxon>
        <taxon>Magnoliopsida</taxon>
        <taxon>Liliopsida</taxon>
        <taxon>Poales</taxon>
        <taxon>Poaceae</taxon>
        <taxon>BOP clade</taxon>
        <taxon>Oryzoideae</taxon>
        <taxon>Oryzeae</taxon>
        <taxon>Oryzinae</taxon>
        <taxon>Oryza</taxon>
        <taxon>Oryza sativa</taxon>
    </lineage>
</organism>
<feature type="compositionally biased region" description="Basic residues" evidence="1">
    <location>
        <begin position="136"/>
        <end position="157"/>
    </location>
</feature>
<proteinExistence type="predicted"/>
<dbReference type="EMBL" id="AP004695">
    <property type="protein sequence ID" value="BAD12984.1"/>
    <property type="molecule type" value="Genomic_DNA"/>
</dbReference>
<accession>Q6Z9M6</accession>